<protein>
    <submittedName>
        <fullName evidence="5">Myo-inositol 2-dehydrogenase / D-chiro-inositol 1-dehydrogenase</fullName>
    </submittedName>
</protein>
<dbReference type="GO" id="GO:0016491">
    <property type="term" value="F:oxidoreductase activity"/>
    <property type="evidence" value="ECO:0007669"/>
    <property type="project" value="UniProtKB-KW"/>
</dbReference>
<dbReference type="EMBL" id="FZPH01000016">
    <property type="protein sequence ID" value="SNT64053.1"/>
    <property type="molecule type" value="Genomic_DNA"/>
</dbReference>
<dbReference type="AlphaFoldDB" id="A0A239PAZ8"/>
<evidence type="ECO:0000259" key="4">
    <source>
        <dbReference type="Pfam" id="PF22725"/>
    </source>
</evidence>
<comment type="similarity">
    <text evidence="1">Belongs to the Gfo/Idh/MocA family.</text>
</comment>
<dbReference type="Proteomes" id="UP000198362">
    <property type="component" value="Unassembled WGS sequence"/>
</dbReference>
<accession>A0A239PAZ8</accession>
<dbReference type="InterPro" id="IPR055170">
    <property type="entry name" value="GFO_IDH_MocA-like_dom"/>
</dbReference>
<evidence type="ECO:0000313" key="6">
    <source>
        <dbReference type="Proteomes" id="UP000198362"/>
    </source>
</evidence>
<evidence type="ECO:0000259" key="3">
    <source>
        <dbReference type="Pfam" id="PF01408"/>
    </source>
</evidence>
<dbReference type="RefSeq" id="WP_089254272.1">
    <property type="nucleotide sequence ID" value="NZ_FZPH01000016.1"/>
</dbReference>
<dbReference type="SUPFAM" id="SSF51735">
    <property type="entry name" value="NAD(P)-binding Rossmann-fold domains"/>
    <property type="match status" value="1"/>
</dbReference>
<evidence type="ECO:0000313" key="5">
    <source>
        <dbReference type="EMBL" id="SNT64053.1"/>
    </source>
</evidence>
<evidence type="ECO:0000256" key="1">
    <source>
        <dbReference type="ARBA" id="ARBA00010928"/>
    </source>
</evidence>
<keyword evidence="6" id="KW-1185">Reference proteome</keyword>
<proteinExistence type="inferred from homology"/>
<name>A0A239PAZ8_9ACTN</name>
<dbReference type="PANTHER" id="PTHR42840">
    <property type="entry name" value="NAD(P)-BINDING ROSSMANN-FOLD SUPERFAMILY PROTEIN-RELATED"/>
    <property type="match status" value="1"/>
</dbReference>
<dbReference type="SUPFAM" id="SSF55347">
    <property type="entry name" value="Glyceraldehyde-3-phosphate dehydrogenase-like, C-terminal domain"/>
    <property type="match status" value="1"/>
</dbReference>
<keyword evidence="2" id="KW-0560">Oxidoreductase</keyword>
<dbReference type="PANTHER" id="PTHR42840:SF3">
    <property type="entry name" value="BINDING ROSSMANN FOLD OXIDOREDUCTASE, PUTATIVE (AFU_ORTHOLOGUE AFUA_2G10240)-RELATED"/>
    <property type="match status" value="1"/>
</dbReference>
<feature type="domain" description="GFO/IDH/MocA-like oxidoreductase" evidence="4">
    <location>
        <begin position="127"/>
        <end position="246"/>
    </location>
</feature>
<evidence type="ECO:0000256" key="2">
    <source>
        <dbReference type="ARBA" id="ARBA00023002"/>
    </source>
</evidence>
<organism evidence="5 6">
    <name type="scientific">Asanoa hainanensis</name>
    <dbReference type="NCBI Taxonomy" id="560556"/>
    <lineage>
        <taxon>Bacteria</taxon>
        <taxon>Bacillati</taxon>
        <taxon>Actinomycetota</taxon>
        <taxon>Actinomycetes</taxon>
        <taxon>Micromonosporales</taxon>
        <taxon>Micromonosporaceae</taxon>
        <taxon>Asanoa</taxon>
    </lineage>
</organism>
<dbReference type="Pfam" id="PF22725">
    <property type="entry name" value="GFO_IDH_MocA_C3"/>
    <property type="match status" value="1"/>
</dbReference>
<sequence>MRIGLIGAGRIGALHASTLASLPPVTGLVITDVDRDLARVLAEKVGAETADSLTDLRAAGVDAVVVSTPTSTHRALVTYAAEAGLPVFCEKPVAPDVAGTRSALAAVRAAGVPLQVGFQRRHDAGIVAVRDAIAGGTLGTVHLVRSATHDPAPPPPGYVATSGGIFRDCAVHDFDAVRFVTGREVVEVSATGANRGDAFFAEHGDVDTAVATLTLDDGTLAVCTATRYNGAGYDVRLEAHGSAGSLAAGLDEHAPLPPFATGAPYAGFGERFRDAYVAELVAFCALVAGGGPNTCPGEDALAALLVAEAADLSRREGRPVRIAEVAA</sequence>
<gene>
    <name evidence="5" type="ORF">SAMN05421812_11684</name>
</gene>
<reference evidence="5 6" key="1">
    <citation type="submission" date="2017-06" db="EMBL/GenBank/DDBJ databases">
        <authorList>
            <person name="Kim H.J."/>
            <person name="Triplett B.A."/>
        </authorList>
    </citation>
    <scope>NUCLEOTIDE SEQUENCE [LARGE SCALE GENOMIC DNA]</scope>
    <source>
        <strain evidence="5 6">CGMCC 4.5593</strain>
    </source>
</reference>
<dbReference type="InterPro" id="IPR000683">
    <property type="entry name" value="Gfo/Idh/MocA-like_OxRdtase_N"/>
</dbReference>
<feature type="domain" description="Gfo/Idh/MocA-like oxidoreductase N-terminal" evidence="3">
    <location>
        <begin position="1"/>
        <end position="118"/>
    </location>
</feature>
<dbReference type="Gene3D" id="3.30.360.10">
    <property type="entry name" value="Dihydrodipicolinate Reductase, domain 2"/>
    <property type="match status" value="1"/>
</dbReference>
<dbReference type="GO" id="GO:0000166">
    <property type="term" value="F:nucleotide binding"/>
    <property type="evidence" value="ECO:0007669"/>
    <property type="project" value="InterPro"/>
</dbReference>
<dbReference type="Pfam" id="PF01408">
    <property type="entry name" value="GFO_IDH_MocA"/>
    <property type="match status" value="1"/>
</dbReference>
<dbReference type="Gene3D" id="3.40.50.720">
    <property type="entry name" value="NAD(P)-binding Rossmann-like Domain"/>
    <property type="match status" value="1"/>
</dbReference>
<dbReference type="OrthoDB" id="256869at2"/>
<dbReference type="InterPro" id="IPR036291">
    <property type="entry name" value="NAD(P)-bd_dom_sf"/>
</dbReference>